<accession>A0ABM5Z6B2</accession>
<comment type="cofactor">
    <cofactor evidence="1">
        <name>Zn(2+)</name>
        <dbReference type="ChEBI" id="CHEBI:29105"/>
    </cofactor>
</comment>
<dbReference type="CDD" id="cd06250">
    <property type="entry name" value="M14_PaAOTO_like"/>
    <property type="match status" value="1"/>
</dbReference>
<dbReference type="PANTHER" id="PTHR37326:SF1">
    <property type="entry name" value="BLL3975 PROTEIN"/>
    <property type="match status" value="1"/>
</dbReference>
<evidence type="ECO:0000313" key="7">
    <source>
        <dbReference type="Proteomes" id="UP000074914"/>
    </source>
</evidence>
<name>A0ABM5Z6B2_9BURK</name>
<evidence type="ECO:0000259" key="5">
    <source>
        <dbReference type="Pfam" id="PF24827"/>
    </source>
</evidence>
<keyword evidence="6" id="KW-0121">Carboxypeptidase</keyword>
<evidence type="ECO:0000256" key="1">
    <source>
        <dbReference type="ARBA" id="ARBA00001947"/>
    </source>
</evidence>
<keyword evidence="7" id="KW-1185">Reference proteome</keyword>
<reference evidence="6 7" key="1">
    <citation type="submission" date="2015-11" db="EMBL/GenBank/DDBJ databases">
        <title>Exploring the genomic traits of fungus-feeding bacterial genus Collimonas.</title>
        <authorList>
            <person name="Song C."/>
            <person name="Schmidt R."/>
            <person name="de Jager V."/>
            <person name="Krzyzanowska D."/>
            <person name="Jongedijk E."/>
            <person name="Cankar K."/>
            <person name="Beekwilder J."/>
            <person name="van Veen A."/>
            <person name="de Boer W."/>
            <person name="van Veen J.A."/>
            <person name="Garbeva P."/>
        </authorList>
    </citation>
    <scope>NUCLEOTIDE SEQUENCE [LARGE SCALE GENOMIC DNA]</scope>
    <source>
        <strain evidence="6 7">Ter291</strain>
    </source>
</reference>
<evidence type="ECO:0000256" key="3">
    <source>
        <dbReference type="ARBA" id="ARBA00022801"/>
    </source>
</evidence>
<keyword evidence="4" id="KW-0862">Zinc</keyword>
<feature type="domain" description="Succinylglutamate desuccinylase/Aspartoacylase catalytic" evidence="5">
    <location>
        <begin position="30"/>
        <end position="110"/>
    </location>
</feature>
<proteinExistence type="predicted"/>
<keyword evidence="6" id="KW-0645">Protease</keyword>
<dbReference type="PANTHER" id="PTHR37326">
    <property type="entry name" value="BLL3975 PROTEIN"/>
    <property type="match status" value="1"/>
</dbReference>
<evidence type="ECO:0000256" key="4">
    <source>
        <dbReference type="ARBA" id="ARBA00022833"/>
    </source>
</evidence>
<dbReference type="EMBL" id="CP013236">
    <property type="protein sequence ID" value="AMP14398.1"/>
    <property type="molecule type" value="Genomic_DNA"/>
</dbReference>
<dbReference type="SUPFAM" id="SSF53187">
    <property type="entry name" value="Zn-dependent exopeptidases"/>
    <property type="match status" value="1"/>
</dbReference>
<dbReference type="Proteomes" id="UP000074914">
    <property type="component" value="Chromosome"/>
</dbReference>
<organism evidence="6 7">
    <name type="scientific">Collimonas pratensis</name>
    <dbReference type="NCBI Taxonomy" id="279113"/>
    <lineage>
        <taxon>Bacteria</taxon>
        <taxon>Pseudomonadati</taxon>
        <taxon>Pseudomonadota</taxon>
        <taxon>Betaproteobacteria</taxon>
        <taxon>Burkholderiales</taxon>
        <taxon>Oxalobacteraceae</taxon>
        <taxon>Collimonas</taxon>
    </lineage>
</organism>
<dbReference type="InterPro" id="IPR053138">
    <property type="entry name" value="N-alpha-Ac-DABA_deacetylase"/>
</dbReference>
<dbReference type="Gene3D" id="3.40.630.10">
    <property type="entry name" value="Zn peptidases"/>
    <property type="match status" value="1"/>
</dbReference>
<evidence type="ECO:0000256" key="2">
    <source>
        <dbReference type="ARBA" id="ARBA00022723"/>
    </source>
</evidence>
<keyword evidence="3" id="KW-0378">Hydrolase</keyword>
<dbReference type="Pfam" id="PF24827">
    <property type="entry name" value="AstE_AspA_cat"/>
    <property type="match status" value="1"/>
</dbReference>
<keyword evidence="2" id="KW-0479">Metal-binding</keyword>
<gene>
    <name evidence="6" type="ORF">CPter291_2136</name>
</gene>
<evidence type="ECO:0000313" key="6">
    <source>
        <dbReference type="EMBL" id="AMP14398.1"/>
    </source>
</evidence>
<protein>
    <submittedName>
        <fullName evidence="6">Zinc carboxypeptidase family protein</fullName>
    </submittedName>
</protein>
<dbReference type="GO" id="GO:0004180">
    <property type="term" value="F:carboxypeptidase activity"/>
    <property type="evidence" value="ECO:0007669"/>
    <property type="project" value="UniProtKB-KW"/>
</dbReference>
<dbReference type="RefSeq" id="WP_062114545.1">
    <property type="nucleotide sequence ID" value="NZ_CP013236.1"/>
</dbReference>
<sequence length="374" mass="40805">MEVTHHPLPLGSNNCQYTISSFHYGSPGVKKAYLQASLHADELPGMLLLQRLRPMLEKAEALGLLRAEIVLVPVANPIGLGQTFMGDQMGRFEFATGENFNRNFPVLSDKLIARLAGKFTDDIQRNRRLILAGTLQLLQTLALNEKNTPLDAMRIILTRLAHDADIVLDLHCDREAVMHMYVPTERLDDAELLGRYLGAHAILTSDASGGACFDEMLYRPWLELQRQYGADYPIPQPCFSATVELRGEQDVFNPLASADAQAIYHYLCHAGMIDDEAATAPPAVCVPTPLAGSMTAYATAPGIVSYAAGPGDVLKTGDVICDIVDPLTGLSYTVICPVDGVMYAREIFRYARRGMALAKFAGKIAQRTGDLLGP</sequence>
<dbReference type="InterPro" id="IPR055438">
    <property type="entry name" value="AstE_AspA_cat"/>
</dbReference>